<dbReference type="InterPro" id="IPR008407">
    <property type="entry name" value="Brnchd-chn_aa_trnsp_AzlD"/>
</dbReference>
<dbReference type="EMBL" id="PUGF01000013">
    <property type="protein sequence ID" value="PRC92401.1"/>
    <property type="molecule type" value="Genomic_DNA"/>
</dbReference>
<proteinExistence type="predicted"/>
<keyword evidence="1" id="KW-1133">Transmembrane helix</keyword>
<sequence length="107" mass="11844">MSDLTLWIVIALLTLSTFITRATFWLIGHHINLPKRVHEALRFAPACALAAILIPDFLTNHHQIELSITNPQLVAGVCASVFFLIKPSMLGTIFFGMAVFTTVRLLA</sequence>
<keyword evidence="3" id="KW-1185">Reference proteome</keyword>
<feature type="transmembrane region" description="Helical" evidence="1">
    <location>
        <begin position="6"/>
        <end position="28"/>
    </location>
</feature>
<comment type="caution">
    <text evidence="2">The sequence shown here is derived from an EMBL/GenBank/DDBJ whole genome shotgun (WGS) entry which is preliminary data.</text>
</comment>
<dbReference type="OrthoDB" id="5465192at2"/>
<feature type="transmembrane region" description="Helical" evidence="1">
    <location>
        <begin position="40"/>
        <end position="58"/>
    </location>
</feature>
<dbReference type="RefSeq" id="WP_105532537.1">
    <property type="nucleotide sequence ID" value="NZ_PUGF01000013.1"/>
</dbReference>
<reference evidence="2 3" key="1">
    <citation type="submission" date="2018-02" db="EMBL/GenBank/DDBJ databases">
        <title>Solimicrobium silvestre gen. nov., sp. nov., isolated from alpine forest soil.</title>
        <authorList>
            <person name="Margesin R."/>
            <person name="Albuquerque L."/>
            <person name="Zhang D.-C."/>
            <person name="Froufe H.J.C."/>
            <person name="Severino R."/>
            <person name="Roxo I."/>
            <person name="Egas C."/>
            <person name="Da Costa M.S."/>
        </authorList>
    </citation>
    <scope>NUCLEOTIDE SEQUENCE [LARGE SCALE GENOMIC DNA]</scope>
    <source>
        <strain evidence="2 3">S20-91</strain>
    </source>
</reference>
<name>A0A2S9GXG8_9BURK</name>
<gene>
    <name evidence="2" type="ORF">S2091_2776</name>
</gene>
<keyword evidence="1" id="KW-0472">Membrane</keyword>
<evidence type="ECO:0000313" key="2">
    <source>
        <dbReference type="EMBL" id="PRC92401.1"/>
    </source>
</evidence>
<dbReference type="AlphaFoldDB" id="A0A2S9GXG8"/>
<accession>A0A2S9GXG8</accession>
<dbReference type="Pfam" id="PF05437">
    <property type="entry name" value="AzlD"/>
    <property type="match status" value="1"/>
</dbReference>
<organism evidence="2 3">
    <name type="scientific">Solimicrobium silvestre</name>
    <dbReference type="NCBI Taxonomy" id="2099400"/>
    <lineage>
        <taxon>Bacteria</taxon>
        <taxon>Pseudomonadati</taxon>
        <taxon>Pseudomonadota</taxon>
        <taxon>Betaproteobacteria</taxon>
        <taxon>Burkholderiales</taxon>
        <taxon>Oxalobacteraceae</taxon>
        <taxon>Solimicrobium</taxon>
    </lineage>
</organism>
<evidence type="ECO:0000313" key="3">
    <source>
        <dbReference type="Proteomes" id="UP000237839"/>
    </source>
</evidence>
<keyword evidence="1" id="KW-0812">Transmembrane</keyword>
<feature type="transmembrane region" description="Helical" evidence="1">
    <location>
        <begin position="73"/>
        <end position="100"/>
    </location>
</feature>
<dbReference type="Proteomes" id="UP000237839">
    <property type="component" value="Unassembled WGS sequence"/>
</dbReference>
<protein>
    <submittedName>
        <fullName evidence="2">Putative membrane protein</fullName>
    </submittedName>
</protein>
<evidence type="ECO:0000256" key="1">
    <source>
        <dbReference type="SAM" id="Phobius"/>
    </source>
</evidence>